<feature type="chain" id="PRO_5044530486" description="Integrin alpha second immunoglobulin-like domain-containing protein" evidence="13">
    <location>
        <begin position="21"/>
        <end position="1044"/>
    </location>
</feature>
<evidence type="ECO:0000313" key="15">
    <source>
        <dbReference type="EMBL" id="KAL1513057.1"/>
    </source>
</evidence>
<evidence type="ECO:0000256" key="11">
    <source>
        <dbReference type="ARBA" id="ARBA00023180"/>
    </source>
</evidence>
<evidence type="ECO:0000256" key="6">
    <source>
        <dbReference type="ARBA" id="ARBA00022889"/>
    </source>
</evidence>
<dbReference type="Gene3D" id="1.20.5.930">
    <property type="entry name" value="Bicelle-embedded integrin alpha(iib) transmembrane segment"/>
    <property type="match status" value="1"/>
</dbReference>
<keyword evidence="11" id="KW-0325">Glycoprotein</keyword>
<keyword evidence="8 13" id="KW-0401">Integrin</keyword>
<dbReference type="Pfam" id="PF20805">
    <property type="entry name" value="Integrin_A_Ig_2"/>
    <property type="match status" value="1"/>
</dbReference>
<dbReference type="PANTHER" id="PTHR23220">
    <property type="entry name" value="INTEGRIN ALPHA"/>
    <property type="match status" value="1"/>
</dbReference>
<dbReference type="GO" id="GO:0016020">
    <property type="term" value="C:membrane"/>
    <property type="evidence" value="ECO:0007669"/>
    <property type="project" value="UniProtKB-SubCell"/>
</dbReference>
<gene>
    <name evidence="15" type="ORF">ABEB36_002536</name>
</gene>
<feature type="domain" description="Integrin alpha second immunoglobulin-like" evidence="14">
    <location>
        <begin position="621"/>
        <end position="743"/>
    </location>
</feature>
<comment type="similarity">
    <text evidence="2 13">Belongs to the integrin alpha chain family.</text>
</comment>
<dbReference type="AlphaFoldDB" id="A0ABD1F629"/>
<comment type="subcellular location">
    <subcellularLocation>
        <location evidence="1 13">Membrane</location>
        <topology evidence="1 13">Single-pass type I membrane protein</topology>
    </subcellularLocation>
</comment>
<feature type="repeat" description="FG-GAP" evidence="12">
    <location>
        <begin position="355"/>
        <end position="412"/>
    </location>
</feature>
<dbReference type="PANTHER" id="PTHR23220:SF83">
    <property type="entry name" value="INTEGRIN ALPHA-PS3-RELATED"/>
    <property type="match status" value="1"/>
</dbReference>
<keyword evidence="10 13" id="KW-0675">Receptor</keyword>
<dbReference type="PROSITE" id="PS51470">
    <property type="entry name" value="FG_GAP"/>
    <property type="match status" value="2"/>
</dbReference>
<dbReference type="Gene3D" id="2.60.40.1530">
    <property type="entry name" value="ntegrin, alpha v. Chain A, domain 4"/>
    <property type="match status" value="1"/>
</dbReference>
<evidence type="ECO:0000256" key="4">
    <source>
        <dbReference type="ARBA" id="ARBA00022729"/>
    </source>
</evidence>
<proteinExistence type="inferred from homology"/>
<dbReference type="InterPro" id="IPR013519">
    <property type="entry name" value="Int_alpha_beta-p"/>
</dbReference>
<evidence type="ECO:0000256" key="2">
    <source>
        <dbReference type="ARBA" id="ARBA00008054"/>
    </source>
</evidence>
<keyword evidence="5" id="KW-0677">Repeat</keyword>
<keyword evidence="3 13" id="KW-0812">Transmembrane</keyword>
<dbReference type="SMART" id="SM00191">
    <property type="entry name" value="Int_alpha"/>
    <property type="match status" value="4"/>
</dbReference>
<keyword evidence="4 13" id="KW-0732">Signal</keyword>
<evidence type="ECO:0000256" key="8">
    <source>
        <dbReference type="ARBA" id="ARBA00023037"/>
    </source>
</evidence>
<feature type="transmembrane region" description="Helical" evidence="13">
    <location>
        <begin position="931"/>
        <end position="954"/>
    </location>
</feature>
<dbReference type="EMBL" id="JBDJPC010000002">
    <property type="protein sequence ID" value="KAL1513057.1"/>
    <property type="molecule type" value="Genomic_DNA"/>
</dbReference>
<reference evidence="15 16" key="1">
    <citation type="submission" date="2024-05" db="EMBL/GenBank/DDBJ databases">
        <title>Genetic variation in Jamaican populations of the coffee berry borer (Hypothenemus hampei).</title>
        <authorList>
            <person name="Errbii M."/>
            <person name="Myrie A."/>
        </authorList>
    </citation>
    <scope>NUCLEOTIDE SEQUENCE [LARGE SCALE GENOMIC DNA]</scope>
    <source>
        <strain evidence="15">JA-Hopewell-2020-01-JO</strain>
        <tissue evidence="15">Whole body</tissue>
    </source>
</reference>
<organism evidence="15 16">
    <name type="scientific">Hypothenemus hampei</name>
    <name type="common">Coffee berry borer</name>
    <dbReference type="NCBI Taxonomy" id="57062"/>
    <lineage>
        <taxon>Eukaryota</taxon>
        <taxon>Metazoa</taxon>
        <taxon>Ecdysozoa</taxon>
        <taxon>Arthropoda</taxon>
        <taxon>Hexapoda</taxon>
        <taxon>Insecta</taxon>
        <taxon>Pterygota</taxon>
        <taxon>Neoptera</taxon>
        <taxon>Endopterygota</taxon>
        <taxon>Coleoptera</taxon>
        <taxon>Polyphaga</taxon>
        <taxon>Cucujiformia</taxon>
        <taxon>Curculionidae</taxon>
        <taxon>Scolytinae</taxon>
        <taxon>Hypothenemus</taxon>
    </lineage>
</organism>
<evidence type="ECO:0000256" key="1">
    <source>
        <dbReference type="ARBA" id="ARBA00004479"/>
    </source>
</evidence>
<dbReference type="InterPro" id="IPR028994">
    <property type="entry name" value="Integrin_alpha_N"/>
</dbReference>
<accession>A0ABD1F629</accession>
<evidence type="ECO:0000256" key="5">
    <source>
        <dbReference type="ARBA" id="ARBA00022737"/>
    </source>
</evidence>
<keyword evidence="6 13" id="KW-0130">Cell adhesion</keyword>
<dbReference type="Gene3D" id="2.60.40.1510">
    <property type="entry name" value="ntegrin, alpha v. Chain A, domain 3"/>
    <property type="match status" value="1"/>
</dbReference>
<dbReference type="SUPFAM" id="SSF69179">
    <property type="entry name" value="Integrin domains"/>
    <property type="match status" value="2"/>
</dbReference>
<keyword evidence="7 13" id="KW-1133">Transmembrane helix</keyword>
<evidence type="ECO:0000256" key="13">
    <source>
        <dbReference type="RuleBase" id="RU003762"/>
    </source>
</evidence>
<feature type="repeat" description="FG-GAP" evidence="12">
    <location>
        <begin position="287"/>
        <end position="349"/>
    </location>
</feature>
<evidence type="ECO:0000256" key="10">
    <source>
        <dbReference type="ARBA" id="ARBA00023170"/>
    </source>
</evidence>
<evidence type="ECO:0000256" key="7">
    <source>
        <dbReference type="ARBA" id="ARBA00022989"/>
    </source>
</evidence>
<dbReference type="GO" id="GO:0007229">
    <property type="term" value="P:integrin-mediated signaling pathway"/>
    <property type="evidence" value="ECO:0007669"/>
    <property type="project" value="UniProtKB-KW"/>
</dbReference>
<dbReference type="Proteomes" id="UP001566132">
    <property type="component" value="Unassembled WGS sequence"/>
</dbReference>
<dbReference type="Gene3D" id="2.130.10.130">
    <property type="entry name" value="Integrin alpha, N-terminal"/>
    <property type="match status" value="1"/>
</dbReference>
<dbReference type="InterPro" id="IPR032695">
    <property type="entry name" value="Integrin_dom_sf"/>
</dbReference>
<feature type="signal peptide" evidence="13">
    <location>
        <begin position="1"/>
        <end position="20"/>
    </location>
</feature>
<evidence type="ECO:0000256" key="12">
    <source>
        <dbReference type="PROSITE-ProRule" id="PRU00803"/>
    </source>
</evidence>
<protein>
    <recommendedName>
        <fullName evidence="14">Integrin alpha second immunoglobulin-like domain-containing protein</fullName>
    </recommendedName>
</protein>
<name>A0ABD1F629_HYPHA</name>
<dbReference type="Pfam" id="PF01839">
    <property type="entry name" value="FG-GAP"/>
    <property type="match status" value="2"/>
</dbReference>
<dbReference type="GO" id="GO:0007157">
    <property type="term" value="P:heterophilic cell-cell adhesion via plasma membrane cell adhesion molecules"/>
    <property type="evidence" value="ECO:0007669"/>
    <property type="project" value="UniProtKB-ARBA"/>
</dbReference>
<dbReference type="PRINTS" id="PR01185">
    <property type="entry name" value="INTEGRINA"/>
</dbReference>
<evidence type="ECO:0000256" key="3">
    <source>
        <dbReference type="ARBA" id="ARBA00022692"/>
    </source>
</evidence>
<evidence type="ECO:0000259" key="14">
    <source>
        <dbReference type="Pfam" id="PF20805"/>
    </source>
</evidence>
<comment type="caution">
    <text evidence="15">The sequence shown here is derived from an EMBL/GenBank/DDBJ whole genome shotgun (WGS) entry which is preliminary data.</text>
</comment>
<dbReference type="InterPro" id="IPR013517">
    <property type="entry name" value="FG-GAP"/>
</dbReference>
<evidence type="ECO:0000313" key="16">
    <source>
        <dbReference type="Proteomes" id="UP001566132"/>
    </source>
</evidence>
<keyword evidence="9 13" id="KW-0472">Membrane</keyword>
<dbReference type="GO" id="GO:0031589">
    <property type="term" value="P:cell-substrate adhesion"/>
    <property type="evidence" value="ECO:0007669"/>
    <property type="project" value="UniProtKB-ARBA"/>
</dbReference>
<evidence type="ECO:0000256" key="9">
    <source>
        <dbReference type="ARBA" id="ARBA00023136"/>
    </source>
</evidence>
<sequence>MHRCLIILTSLIIIWRPNNGYNLDTKHPIIFEDPGGDNGYFGYSLVLSEKWLKVGAPKATYHVGKAIINQSGLVYHCSLREKCKVQTSLNFSANYLEHSMTGGAMDISYKYNILGISSNTWILEKDISRGHIPGGVFLENLQNEKIMKSYRPLDKPEVLGEMPYYARALAGFSLHFIEDEDEVLVGAPGVYSFLGTVFRIKNIHLPQGNWSYTVFKPQGHYDEYSGYAITSGRFYWNSGLHYVTALPRGFSIGSRKILNNALYGSVVIFRFTSSKIGPKFPLETLARIKQDIFGTQIGEYFGASLAVGDLNSDGLDDLIVGAPFRCNDHDGFNHGSVYVFFGNKINGAKGHLKYDSKFRLDGTENGGQFGLALMVLGDMDHDGYPELGISAPYEEETGAVYIYSFNKITRTMKMTQKILGKELHPSLKGFGFCFSRPTDIDNNGHSDVAIGSAISGHAIILRSKPVVTVYASIRAPSNMSKSNMTLYFQCCYFLSGSPNLTIRRKLIVDQDLKRFTFPKNFTFNHTEEKRIIITENYEKCEHIFLKKIRKFNLDSPVRIQLTYNLSKDSSDHQQNTIVIRPNGQAIKDIFCKTCPQLSKKSETNKMVSIILDHMCDHNGINEPCQAQLEIHARFLNLSRNNTFILGSDELVLEIRIENKGDPAYLPALQIVLPEGVDLKATSIDCDQINKTIKCEGEEVLSEKILKFLLRFNVHLEQKNDINFALIVTANVNDSSHSNLTLKLERDVDLLLTGYSNEANYVHKRGTYLHLENIFKIEKFGLSRIPQFHVKFIIPHKIKSFDGSWKQLTKIQTKNNPFVECNRNFTIFKQDLMKLSNSFVNFYSNSTYYLNCTIENIECVIMNCTISNMENYADIFLQIEANFDLLEDVKNIDQIVLSIQAVAFVKEFQQSGNRSDVAIVTNTVILYKDIHISLWILIASATLGLAILICIAIVLGKAGFFKREKHYLLLTLREEALREDKLMEEMIQKESIKTDVLDPLYTYVEPRDLTEYWTPLPRDDTSSSLLNTDSNKCNLESQNSLCMTE</sequence>
<dbReference type="InterPro" id="IPR048285">
    <property type="entry name" value="Integrin_alpha_Ig-like_2"/>
</dbReference>
<dbReference type="InterPro" id="IPR000413">
    <property type="entry name" value="Integrin_alpha"/>
</dbReference>
<dbReference type="SUPFAM" id="SSF69318">
    <property type="entry name" value="Integrin alpha N-terminal domain"/>
    <property type="match status" value="1"/>
</dbReference>
<keyword evidence="16" id="KW-1185">Reference proteome</keyword>